<dbReference type="EMBL" id="CP165727">
    <property type="protein sequence ID" value="XDV63534.1"/>
    <property type="molecule type" value="Genomic_DNA"/>
</dbReference>
<evidence type="ECO:0000313" key="3">
    <source>
        <dbReference type="EMBL" id="XDV63534.1"/>
    </source>
</evidence>
<accession>A0AB39Y1Z4</accession>
<dbReference type="SMART" id="SM00894">
    <property type="entry name" value="Excalibur"/>
    <property type="match status" value="1"/>
</dbReference>
<feature type="compositionally biased region" description="Low complexity" evidence="1">
    <location>
        <begin position="119"/>
        <end position="135"/>
    </location>
</feature>
<dbReference type="RefSeq" id="WP_369777640.1">
    <property type="nucleotide sequence ID" value="NZ_CP165727.1"/>
</dbReference>
<feature type="compositionally biased region" description="Gly residues" evidence="1">
    <location>
        <begin position="150"/>
        <end position="164"/>
    </location>
</feature>
<dbReference type="Gene3D" id="3.30.10.20">
    <property type="match status" value="1"/>
</dbReference>
<organism evidence="3">
    <name type="scientific">Streptomyces sp. R33</name>
    <dbReference type="NCBI Taxonomy" id="3238629"/>
    <lineage>
        <taxon>Bacteria</taxon>
        <taxon>Bacillati</taxon>
        <taxon>Actinomycetota</taxon>
        <taxon>Actinomycetes</taxon>
        <taxon>Kitasatosporales</taxon>
        <taxon>Streptomycetaceae</taxon>
        <taxon>Streptomyces</taxon>
    </lineage>
</organism>
<feature type="region of interest" description="Disordered" evidence="1">
    <location>
        <begin position="178"/>
        <end position="206"/>
    </location>
</feature>
<dbReference type="AlphaFoldDB" id="A0AB39Y1Z4"/>
<dbReference type="InterPro" id="IPR008613">
    <property type="entry name" value="Excalibur_Ca-bd_domain"/>
</dbReference>
<dbReference type="CDD" id="cd06577">
    <property type="entry name" value="PASTA_pknB"/>
    <property type="match status" value="1"/>
</dbReference>
<feature type="region of interest" description="Disordered" evidence="1">
    <location>
        <begin position="19"/>
        <end position="42"/>
    </location>
</feature>
<feature type="compositionally biased region" description="Low complexity" evidence="1">
    <location>
        <begin position="26"/>
        <end position="42"/>
    </location>
</feature>
<evidence type="ECO:0000256" key="1">
    <source>
        <dbReference type="SAM" id="MobiDB-lite"/>
    </source>
</evidence>
<feature type="region of interest" description="Disordered" evidence="1">
    <location>
        <begin position="118"/>
        <end position="164"/>
    </location>
</feature>
<reference evidence="3" key="1">
    <citation type="submission" date="2024-08" db="EMBL/GenBank/DDBJ databases">
        <authorList>
            <person name="Yu S.T."/>
        </authorList>
    </citation>
    <scope>NUCLEOTIDE SEQUENCE</scope>
    <source>
        <strain evidence="3">R33</strain>
    </source>
</reference>
<feature type="compositionally biased region" description="Basic and acidic residues" evidence="1">
    <location>
        <begin position="193"/>
        <end position="206"/>
    </location>
</feature>
<evidence type="ECO:0000259" key="2">
    <source>
        <dbReference type="SMART" id="SM00894"/>
    </source>
</evidence>
<gene>
    <name evidence="3" type="ORF">AB5J51_11615</name>
</gene>
<feature type="domain" description="Excalibur calcium-binding" evidence="2">
    <location>
        <begin position="169"/>
        <end position="205"/>
    </location>
</feature>
<name>A0AB39Y1Z4_9ACTN</name>
<dbReference type="InterPro" id="IPR005543">
    <property type="entry name" value="PASTA_dom"/>
</dbReference>
<dbReference type="Pfam" id="PF05901">
    <property type="entry name" value="Excalibur"/>
    <property type="match status" value="1"/>
</dbReference>
<sequence length="206" mass="19924">MAALVGAVVLLGSGCEDAAPKKGADKPAGATTPAAPAASPSTAAMPTLVGQKFTDAEAAVKKLVSRAVEARSAYSDVPLAADHAAWAVCFQTPAAGSPLEPSSAVELSLVAPGKPCPDKAGAALAPSKAPAASRTPAPPKPKTSPPTDGGSTGGDGGGSGGGSGGSSVYFKSCAEAKAAGAAPMRRGQPGYRDALDRDKDGIACDK</sequence>
<protein>
    <submittedName>
        <fullName evidence="3">Excalibur calcium-binding domain-containing protein</fullName>
    </submittedName>
</protein>
<proteinExistence type="predicted"/>